<sequence>MGGQGSKPSSPRAGSPKAAPPPREPVASDPVPVAPPTPGTSPAPEQEPAPPEARAVRAVDPRWAKVSARFAEISDRLDAIERRVPAPAGPGAPIPAGAPETSRRDDTCDAARRILADLVDSRGAPPGCARFVRVPANYYDEPLEFRRRCVGGATVDHMCKTIVMENTRCVNDDCADAFNSRWYLVVVQYTAKLNQQKLEKFLHELNNVDGRRCGKKNFNMRLAKEEDSERLTGYVKGAVCPFGCAEKRMPVILSDKIVALEPQTFWLGAGEIDLKVGMSAADFVARAEPHVTDITY</sequence>
<reference evidence="3 4" key="1">
    <citation type="journal article" date="2009" name="Science">
        <title>Green evolution and dynamic adaptations revealed by genomes of the marine picoeukaryotes Micromonas.</title>
        <authorList>
            <person name="Worden A.Z."/>
            <person name="Lee J.H."/>
            <person name="Mock T."/>
            <person name="Rouze P."/>
            <person name="Simmons M.P."/>
            <person name="Aerts A.L."/>
            <person name="Allen A.E."/>
            <person name="Cuvelier M.L."/>
            <person name="Derelle E."/>
            <person name="Everett M.V."/>
            <person name="Foulon E."/>
            <person name="Grimwood J."/>
            <person name="Gundlach H."/>
            <person name="Henrissat B."/>
            <person name="Napoli C."/>
            <person name="McDonald S.M."/>
            <person name="Parker M.S."/>
            <person name="Rombauts S."/>
            <person name="Salamov A."/>
            <person name="Von Dassow P."/>
            <person name="Badger J.H."/>
            <person name="Coutinho P.M."/>
            <person name="Demir E."/>
            <person name="Dubchak I."/>
            <person name="Gentemann C."/>
            <person name="Eikrem W."/>
            <person name="Gready J.E."/>
            <person name="John U."/>
            <person name="Lanier W."/>
            <person name="Lindquist E.A."/>
            <person name="Lucas S."/>
            <person name="Mayer K.F."/>
            <person name="Moreau H."/>
            <person name="Not F."/>
            <person name="Otillar R."/>
            <person name="Panaud O."/>
            <person name="Pangilinan J."/>
            <person name="Paulsen I."/>
            <person name="Piegu B."/>
            <person name="Poliakov A."/>
            <person name="Robbens S."/>
            <person name="Schmutz J."/>
            <person name="Toulza E."/>
            <person name="Wyss T."/>
            <person name="Zelensky A."/>
            <person name="Zhou K."/>
            <person name="Armbrust E.V."/>
            <person name="Bhattacharya D."/>
            <person name="Goodenough U.W."/>
            <person name="Van de Peer Y."/>
            <person name="Grigoriev I.V."/>
        </authorList>
    </citation>
    <scope>NUCLEOTIDE SEQUENCE [LARGE SCALE GENOMIC DNA]</scope>
    <source>
        <strain evidence="4">RCC299 / NOUM17</strain>
    </source>
</reference>
<keyword evidence="4" id="KW-1185">Reference proteome</keyword>
<dbReference type="RefSeq" id="XP_002503724.1">
    <property type="nucleotide sequence ID" value="XM_002503678.1"/>
</dbReference>
<evidence type="ECO:0000256" key="1">
    <source>
        <dbReference type="SAM" id="MobiDB-lite"/>
    </source>
</evidence>
<evidence type="ECO:0000313" key="3">
    <source>
        <dbReference type="EMBL" id="ACO64982.1"/>
    </source>
</evidence>
<dbReference type="EMBL" id="CP001328">
    <property type="protein sequence ID" value="ACO64982.1"/>
    <property type="molecule type" value="Genomic_DNA"/>
</dbReference>
<dbReference type="Gene3D" id="3.90.960.10">
    <property type="entry name" value="YbaK/aminoacyl-tRNA synthetase-associated domain"/>
    <property type="match status" value="1"/>
</dbReference>
<dbReference type="AlphaFoldDB" id="C1EB76"/>
<evidence type="ECO:0000313" key="4">
    <source>
        <dbReference type="Proteomes" id="UP000002009"/>
    </source>
</evidence>
<dbReference type="PANTHER" id="PTHR30411:SF4">
    <property type="entry name" value="YBAK_AMINOACYL-TRNA SYNTHETASE-ASSOCIATED DOMAIN-CONTAINING PROTEIN"/>
    <property type="match status" value="1"/>
</dbReference>
<dbReference type="Pfam" id="PF04073">
    <property type="entry name" value="tRNA_edit"/>
    <property type="match status" value="1"/>
</dbReference>
<accession>C1EB76</accession>
<dbReference type="GeneID" id="8245367"/>
<dbReference type="PANTHER" id="PTHR30411">
    <property type="entry name" value="CYTOPLASMIC PROTEIN"/>
    <property type="match status" value="1"/>
</dbReference>
<dbReference type="CDD" id="cd04332">
    <property type="entry name" value="YbaK_like"/>
    <property type="match status" value="1"/>
</dbReference>
<dbReference type="InterPro" id="IPR036754">
    <property type="entry name" value="YbaK/aa-tRNA-synt-asso_dom_sf"/>
</dbReference>
<feature type="domain" description="YbaK/aminoacyl-tRNA synthetase-associated" evidence="2">
    <location>
        <begin position="159"/>
        <end position="283"/>
    </location>
</feature>
<dbReference type="OrthoDB" id="1058301at2759"/>
<dbReference type="Proteomes" id="UP000002009">
    <property type="component" value="Chromosome 7"/>
</dbReference>
<protein>
    <recommendedName>
        <fullName evidence="2">YbaK/aminoacyl-tRNA synthetase-associated domain-containing protein</fullName>
    </recommendedName>
</protein>
<feature type="region of interest" description="Disordered" evidence="1">
    <location>
        <begin position="1"/>
        <end position="58"/>
    </location>
</feature>
<dbReference type="InterPro" id="IPR007214">
    <property type="entry name" value="YbaK/aa-tRNA-synth-assoc-dom"/>
</dbReference>
<gene>
    <name evidence="3" type="ORF">MICPUN_101645</name>
</gene>
<name>C1EB76_MICCC</name>
<dbReference type="KEGG" id="mis:MICPUN_101645"/>
<feature type="compositionally biased region" description="Pro residues" evidence="1">
    <location>
        <begin position="32"/>
        <end position="51"/>
    </location>
</feature>
<proteinExistence type="predicted"/>
<dbReference type="InParanoid" id="C1EB76"/>
<organism evidence="3 4">
    <name type="scientific">Micromonas commoda (strain RCC299 / NOUM17 / CCMP2709)</name>
    <name type="common">Picoplanktonic green alga</name>
    <dbReference type="NCBI Taxonomy" id="296587"/>
    <lineage>
        <taxon>Eukaryota</taxon>
        <taxon>Viridiplantae</taxon>
        <taxon>Chlorophyta</taxon>
        <taxon>Mamiellophyceae</taxon>
        <taxon>Mamiellales</taxon>
        <taxon>Mamiellaceae</taxon>
        <taxon>Micromonas</taxon>
    </lineage>
</organism>
<dbReference type="GO" id="GO:0002161">
    <property type="term" value="F:aminoacyl-tRNA deacylase activity"/>
    <property type="evidence" value="ECO:0007669"/>
    <property type="project" value="InterPro"/>
</dbReference>
<dbReference type="SUPFAM" id="SSF55826">
    <property type="entry name" value="YbaK/ProRS associated domain"/>
    <property type="match status" value="1"/>
</dbReference>
<feature type="region of interest" description="Disordered" evidence="1">
    <location>
        <begin position="82"/>
        <end position="105"/>
    </location>
</feature>
<dbReference type="FunCoup" id="C1EB76">
    <property type="interactions" value="87"/>
</dbReference>
<evidence type="ECO:0000259" key="2">
    <source>
        <dbReference type="Pfam" id="PF04073"/>
    </source>
</evidence>
<dbReference type="eggNOG" id="ENOG502QTG1">
    <property type="taxonomic scope" value="Eukaryota"/>
</dbReference>